<reference evidence="2" key="1">
    <citation type="submission" date="2021-12" db="EMBL/GenBank/DDBJ databases">
        <authorList>
            <person name="Zaccaron A."/>
            <person name="Stergiopoulos I."/>
        </authorList>
    </citation>
    <scope>NUCLEOTIDE SEQUENCE</scope>
    <source>
        <strain evidence="2">Race5_Kim</strain>
    </source>
</reference>
<evidence type="ECO:0000256" key="1">
    <source>
        <dbReference type="SAM" id="MobiDB-lite"/>
    </source>
</evidence>
<evidence type="ECO:0000313" key="2">
    <source>
        <dbReference type="EMBL" id="UJO17220.1"/>
    </source>
</evidence>
<organism evidence="2 3">
    <name type="scientific">Passalora fulva</name>
    <name type="common">Tomato leaf mold</name>
    <name type="synonym">Cladosporium fulvum</name>
    <dbReference type="NCBI Taxonomy" id="5499"/>
    <lineage>
        <taxon>Eukaryota</taxon>
        <taxon>Fungi</taxon>
        <taxon>Dikarya</taxon>
        <taxon>Ascomycota</taxon>
        <taxon>Pezizomycotina</taxon>
        <taxon>Dothideomycetes</taxon>
        <taxon>Dothideomycetidae</taxon>
        <taxon>Mycosphaerellales</taxon>
        <taxon>Mycosphaerellaceae</taxon>
        <taxon>Fulvia</taxon>
    </lineage>
</organism>
<sequence>MDLRLCNTLSSADFLDLEGPTGMSAEPWESRECFFAKLGLNEKRRAHRRIFRQMLREAVVGRTIVLHSNSVVAPSLAAADISEDMVVPDQVLYDAMRGIYDAASSQSKAIYDLVTDQYGYCWVLRWTLRWALNTRCETCLDELRKTSPSSSTHSTTADSDRVDSASPGEHTSAHKRKSPSSGSEHSFGSPVKRQKVEQETVPFLLTRGMTDPLSQSLKEQQWAAMRNGTRQHAGPGSVVTHQVAQGVGKRSHESSPRTPMSLSSMLNPSDIFPE</sequence>
<keyword evidence="3" id="KW-1185">Reference proteome</keyword>
<feature type="compositionally biased region" description="Low complexity" evidence="1">
    <location>
        <begin position="146"/>
        <end position="157"/>
    </location>
</feature>
<name>A0A9Q8P8G9_PASFU</name>
<dbReference type="EMBL" id="CP090167">
    <property type="protein sequence ID" value="UJO17220.1"/>
    <property type="molecule type" value="Genomic_DNA"/>
</dbReference>
<feature type="compositionally biased region" description="Polar residues" evidence="1">
    <location>
        <begin position="256"/>
        <end position="267"/>
    </location>
</feature>
<dbReference type="GeneID" id="71985848"/>
<dbReference type="KEGG" id="ffu:CLAFUR5_05970"/>
<reference evidence="2" key="2">
    <citation type="journal article" date="2022" name="Microb. Genom.">
        <title>A chromosome-scale genome assembly of the tomato pathogen Cladosporium fulvum reveals a compartmentalized genome architecture and the presence of a dispensable chromosome.</title>
        <authorList>
            <person name="Zaccaron A.Z."/>
            <person name="Chen L.H."/>
            <person name="Samaras A."/>
            <person name="Stergiopoulos I."/>
        </authorList>
    </citation>
    <scope>NUCLEOTIDE SEQUENCE</scope>
    <source>
        <strain evidence="2">Race5_Kim</strain>
    </source>
</reference>
<proteinExistence type="predicted"/>
<dbReference type="RefSeq" id="XP_047761586.1">
    <property type="nucleotide sequence ID" value="XM_047905118.1"/>
</dbReference>
<feature type="compositionally biased region" description="Low complexity" evidence="1">
    <location>
        <begin position="179"/>
        <end position="190"/>
    </location>
</feature>
<dbReference type="OrthoDB" id="10470568at2759"/>
<accession>A0A9Q8P8G9</accession>
<gene>
    <name evidence="2" type="ORF">CLAFUR5_05970</name>
</gene>
<evidence type="ECO:0000313" key="3">
    <source>
        <dbReference type="Proteomes" id="UP000756132"/>
    </source>
</evidence>
<dbReference type="Proteomes" id="UP000756132">
    <property type="component" value="Chromosome 5"/>
</dbReference>
<feature type="region of interest" description="Disordered" evidence="1">
    <location>
        <begin position="143"/>
        <end position="274"/>
    </location>
</feature>
<protein>
    <submittedName>
        <fullName evidence="2">Uncharacterized protein</fullName>
    </submittedName>
</protein>
<dbReference type="AlphaFoldDB" id="A0A9Q8P8G9"/>